<evidence type="ECO:0000313" key="3">
    <source>
        <dbReference type="Proteomes" id="UP001610334"/>
    </source>
</evidence>
<organism evidence="2 3">
    <name type="scientific">Aspergillus granulosus</name>
    <dbReference type="NCBI Taxonomy" id="176169"/>
    <lineage>
        <taxon>Eukaryota</taxon>
        <taxon>Fungi</taxon>
        <taxon>Dikarya</taxon>
        <taxon>Ascomycota</taxon>
        <taxon>Pezizomycotina</taxon>
        <taxon>Eurotiomycetes</taxon>
        <taxon>Eurotiomycetidae</taxon>
        <taxon>Eurotiales</taxon>
        <taxon>Aspergillaceae</taxon>
        <taxon>Aspergillus</taxon>
        <taxon>Aspergillus subgen. Nidulantes</taxon>
    </lineage>
</organism>
<comment type="caution">
    <text evidence="2">The sequence shown here is derived from an EMBL/GenBank/DDBJ whole genome shotgun (WGS) entry which is preliminary data.</text>
</comment>
<feature type="region of interest" description="Disordered" evidence="1">
    <location>
        <begin position="313"/>
        <end position="342"/>
    </location>
</feature>
<evidence type="ECO:0000256" key="1">
    <source>
        <dbReference type="SAM" id="MobiDB-lite"/>
    </source>
</evidence>
<sequence>MGSGGGGIGVERERSTSYHTRWTFTGGLQAGEQMSPFYRTLKWELRENESGARSNRSPIIHTAFALQHSDRPFIMRIEIQGRLQGSRDRLRQKMRGMRFPSPNYPEQGRSETLVRPNTVALRRRPLDMLAMGLSNAMERENLMRVPVEIPETLPVSFSVDDDARAATPQPDAQSSAQRMPDMHLNCHSEPTIIMPGSTSGMLLAPDDATSIAGTRQPSSVSNLSSSATLVGTPHEAFSPVSADSSAILGSAVDRFNGCNWERCRWEETPQSKEAVSTPEHATLAVLVRYPILHFLWRIIASILGAVPISKSSYEKKTTQDRGASGQETDPLSLPYPGQWPPE</sequence>
<dbReference type="EMBL" id="JBFXLT010000050">
    <property type="protein sequence ID" value="KAL2812218.1"/>
    <property type="molecule type" value="Genomic_DNA"/>
</dbReference>
<name>A0ABR4HBR8_9EURO</name>
<proteinExistence type="predicted"/>
<dbReference type="Proteomes" id="UP001610334">
    <property type="component" value="Unassembled WGS sequence"/>
</dbReference>
<reference evidence="2 3" key="1">
    <citation type="submission" date="2024-07" db="EMBL/GenBank/DDBJ databases">
        <title>Section-level genome sequencing and comparative genomics of Aspergillus sections Usti and Cavernicolus.</title>
        <authorList>
            <consortium name="Lawrence Berkeley National Laboratory"/>
            <person name="Nybo J.L."/>
            <person name="Vesth T.C."/>
            <person name="Theobald S."/>
            <person name="Frisvad J.C."/>
            <person name="Larsen T.O."/>
            <person name="Kjaerboelling I."/>
            <person name="Rothschild-Mancinelli K."/>
            <person name="Lyhne E.K."/>
            <person name="Kogle M.E."/>
            <person name="Barry K."/>
            <person name="Clum A."/>
            <person name="Na H."/>
            <person name="Ledsgaard L."/>
            <person name="Lin J."/>
            <person name="Lipzen A."/>
            <person name="Kuo A."/>
            <person name="Riley R."/>
            <person name="Mondo S."/>
            <person name="Labutti K."/>
            <person name="Haridas S."/>
            <person name="Pangalinan J."/>
            <person name="Salamov A.A."/>
            <person name="Simmons B.A."/>
            <person name="Magnuson J.K."/>
            <person name="Chen J."/>
            <person name="Drula E."/>
            <person name="Henrissat B."/>
            <person name="Wiebenga A."/>
            <person name="Lubbers R.J."/>
            <person name="Gomes A.C."/>
            <person name="Makela M.R."/>
            <person name="Stajich J."/>
            <person name="Grigoriev I.V."/>
            <person name="Mortensen U.H."/>
            <person name="De Vries R.P."/>
            <person name="Baker S.E."/>
            <person name="Andersen M.R."/>
        </authorList>
    </citation>
    <scope>NUCLEOTIDE SEQUENCE [LARGE SCALE GENOMIC DNA]</scope>
    <source>
        <strain evidence="2 3">CBS 588.65</strain>
    </source>
</reference>
<gene>
    <name evidence="2" type="ORF">BJX63DRAFT_397251</name>
</gene>
<keyword evidence="3" id="KW-1185">Reference proteome</keyword>
<protein>
    <submittedName>
        <fullName evidence="2">Uncharacterized protein</fullName>
    </submittedName>
</protein>
<evidence type="ECO:0000313" key="2">
    <source>
        <dbReference type="EMBL" id="KAL2812218.1"/>
    </source>
</evidence>
<accession>A0ABR4HBR8</accession>